<dbReference type="InterPro" id="IPR005519">
    <property type="entry name" value="Acid_phosphat_B-like"/>
</dbReference>
<dbReference type="Proteomes" id="UP000290289">
    <property type="component" value="Chromosome 1"/>
</dbReference>
<dbReference type="InterPro" id="IPR023214">
    <property type="entry name" value="HAD_sf"/>
</dbReference>
<dbReference type="PANTHER" id="PTHR31284">
    <property type="entry name" value="ACID PHOSPHATASE-LIKE PROTEIN"/>
    <property type="match status" value="1"/>
</dbReference>
<evidence type="ECO:0000256" key="1">
    <source>
        <dbReference type="SAM" id="Phobius"/>
    </source>
</evidence>
<dbReference type="AlphaFoldDB" id="A0A498KV51"/>
<evidence type="ECO:0008006" key="4">
    <source>
        <dbReference type="Google" id="ProtNLM"/>
    </source>
</evidence>
<reference evidence="2 3" key="1">
    <citation type="submission" date="2018-10" db="EMBL/GenBank/DDBJ databases">
        <title>A high-quality apple genome assembly.</title>
        <authorList>
            <person name="Hu J."/>
        </authorList>
    </citation>
    <scope>NUCLEOTIDE SEQUENCE [LARGE SCALE GENOMIC DNA]</scope>
    <source>
        <strain evidence="3">cv. HFTH1</strain>
        <tissue evidence="2">Young leaf</tissue>
    </source>
</reference>
<keyword evidence="1" id="KW-0812">Transmembrane</keyword>
<sequence length="327" mass="36901">MSAYGRHMEREYSAQSLSGGGSERASSYAMETGFYMSSFATAIFIGALVAVGVLLITLLIALTVMLQSCESKSHGVVETQKPSFDYNHCQIFSLHMELNAVEADRFPSMCRVVALQYIKEGQYARDLNSTVSMIQNYFSSINPTQDGLDVVLIDIDDILSSNRRLHRYDQYGGSDFVEEAKHLKQMFLLRLYMELHAGGWPLILLSRKPEAERNSSIEDLISAGYRAWSSLIMRSEDELHMESHDYFSKRRDAMQREGFRVIASVSSHMDALRSPFSGERIFKLPNPIYYNFSHQIEDIHTDVVGVAALSRANVLSRIHPNLNSSAV</sequence>
<protein>
    <recommendedName>
        <fullName evidence="4">Acid phosphatase</fullName>
    </recommendedName>
</protein>
<dbReference type="EMBL" id="RDQH01000327">
    <property type="protein sequence ID" value="RXI08853.1"/>
    <property type="molecule type" value="Genomic_DNA"/>
</dbReference>
<dbReference type="Gene3D" id="3.40.50.1000">
    <property type="entry name" value="HAD superfamily/HAD-like"/>
    <property type="match status" value="1"/>
</dbReference>
<dbReference type="Pfam" id="PF03767">
    <property type="entry name" value="Acid_phosphat_B"/>
    <property type="match status" value="1"/>
</dbReference>
<accession>A0A498KV51</accession>
<feature type="transmembrane region" description="Helical" evidence="1">
    <location>
        <begin position="39"/>
        <end position="66"/>
    </location>
</feature>
<keyword evidence="1" id="KW-0472">Membrane</keyword>
<dbReference type="PANTHER" id="PTHR31284:SF22">
    <property type="entry name" value="ACID PHOSPHATASE"/>
    <property type="match status" value="1"/>
</dbReference>
<name>A0A498KV51_MALDO</name>
<comment type="caution">
    <text evidence="2">The sequence shown here is derived from an EMBL/GenBank/DDBJ whole genome shotgun (WGS) entry which is preliminary data.</text>
</comment>
<keyword evidence="3" id="KW-1185">Reference proteome</keyword>
<organism evidence="2 3">
    <name type="scientific">Malus domestica</name>
    <name type="common">Apple</name>
    <name type="synonym">Pyrus malus</name>
    <dbReference type="NCBI Taxonomy" id="3750"/>
    <lineage>
        <taxon>Eukaryota</taxon>
        <taxon>Viridiplantae</taxon>
        <taxon>Streptophyta</taxon>
        <taxon>Embryophyta</taxon>
        <taxon>Tracheophyta</taxon>
        <taxon>Spermatophyta</taxon>
        <taxon>Magnoliopsida</taxon>
        <taxon>eudicotyledons</taxon>
        <taxon>Gunneridae</taxon>
        <taxon>Pentapetalae</taxon>
        <taxon>rosids</taxon>
        <taxon>fabids</taxon>
        <taxon>Rosales</taxon>
        <taxon>Rosaceae</taxon>
        <taxon>Amygdaloideae</taxon>
        <taxon>Maleae</taxon>
        <taxon>Malus</taxon>
    </lineage>
</organism>
<evidence type="ECO:0000313" key="2">
    <source>
        <dbReference type="EMBL" id="RXI08853.1"/>
    </source>
</evidence>
<proteinExistence type="predicted"/>
<gene>
    <name evidence="2" type="ORF">DVH24_022997</name>
</gene>
<evidence type="ECO:0000313" key="3">
    <source>
        <dbReference type="Proteomes" id="UP000290289"/>
    </source>
</evidence>
<keyword evidence="1" id="KW-1133">Transmembrane helix</keyword>